<evidence type="ECO:0000256" key="6">
    <source>
        <dbReference type="ARBA" id="ARBA00022989"/>
    </source>
</evidence>
<evidence type="ECO:0000256" key="2">
    <source>
        <dbReference type="ARBA" id="ARBA00004141"/>
    </source>
</evidence>
<dbReference type="PANTHER" id="PTHR23137">
    <property type="entry name" value="VESICLE TRANSPORT PROTEIN-RELATED"/>
    <property type="match status" value="1"/>
</dbReference>
<protein>
    <recommendedName>
        <fullName evidence="9">Vesicle transport protein</fullName>
    </recommendedName>
</protein>
<keyword evidence="5 9" id="KW-0653">Protein transport</keyword>
<dbReference type="GO" id="GO:0016020">
    <property type="term" value="C:membrane"/>
    <property type="evidence" value="ECO:0007669"/>
    <property type="project" value="UniProtKB-SubCell"/>
</dbReference>
<comment type="function">
    <text evidence="1 9">May be involved in fusion of retrograde transport vesicles derived from an endocytic compartment with the Golgi complex.</text>
</comment>
<feature type="transmembrane region" description="Helical" evidence="9">
    <location>
        <begin position="199"/>
        <end position="220"/>
    </location>
</feature>
<keyword evidence="3 9" id="KW-0813">Transport</keyword>
<accession>A0A7R9LN62</accession>
<gene>
    <name evidence="10" type="ORF">ONB1V03_LOCUS4845</name>
</gene>
<comment type="similarity">
    <text evidence="8 9">Belongs to the SFT2 family.</text>
</comment>
<comment type="subcellular location">
    <subcellularLocation>
        <location evidence="2 9">Membrane</location>
        <topology evidence="2 9">Multi-pass membrane protein</topology>
    </subcellularLocation>
</comment>
<evidence type="ECO:0000313" key="10">
    <source>
        <dbReference type="EMBL" id="CAD7644762.1"/>
    </source>
</evidence>
<feature type="transmembrane region" description="Helical" evidence="9">
    <location>
        <begin position="175"/>
        <end position="193"/>
    </location>
</feature>
<evidence type="ECO:0000256" key="1">
    <source>
        <dbReference type="ARBA" id="ARBA00003566"/>
    </source>
</evidence>
<keyword evidence="4 9" id="KW-0812">Transmembrane</keyword>
<proteinExistence type="inferred from homology"/>
<name>A0A7R9LN62_9ACAR</name>
<evidence type="ECO:0000313" key="11">
    <source>
        <dbReference type="Proteomes" id="UP000728032"/>
    </source>
</evidence>
<dbReference type="GO" id="GO:0005737">
    <property type="term" value="C:cytoplasm"/>
    <property type="evidence" value="ECO:0007669"/>
    <property type="project" value="UniProtKB-ARBA"/>
</dbReference>
<keyword evidence="11" id="KW-1185">Reference proteome</keyword>
<evidence type="ECO:0000256" key="7">
    <source>
        <dbReference type="ARBA" id="ARBA00023136"/>
    </source>
</evidence>
<sequence length="240" mass="26972">MSTSISLGTDLKDYVSSRNGDKSSLTTNVKNLFNTNKAKEWFYQPLSTEDIAADGHQLDSGSDNRTPSSSKSWFSSFSLSSNTQNESNDCLPSLTRTQRIIGFIVFVIMGLLCFTLHTFHSFFTFQSSFYIPVLVFKARKFALLFTFGSLFIVSSFSVLWGPVSHMKHLFSQQRLPFTLTYFGSLFTTLYFALKVQSTPLTAIFAFIQVIALLWYVISYLPGGQTGLMFFTKMAAKSLPV</sequence>
<dbReference type="InterPro" id="IPR011691">
    <property type="entry name" value="Vesicle_transpt_SFT2"/>
</dbReference>
<feature type="transmembrane region" description="Helical" evidence="9">
    <location>
        <begin position="143"/>
        <end position="163"/>
    </location>
</feature>
<organism evidence="10">
    <name type="scientific">Oppiella nova</name>
    <dbReference type="NCBI Taxonomy" id="334625"/>
    <lineage>
        <taxon>Eukaryota</taxon>
        <taxon>Metazoa</taxon>
        <taxon>Ecdysozoa</taxon>
        <taxon>Arthropoda</taxon>
        <taxon>Chelicerata</taxon>
        <taxon>Arachnida</taxon>
        <taxon>Acari</taxon>
        <taxon>Acariformes</taxon>
        <taxon>Sarcoptiformes</taxon>
        <taxon>Oribatida</taxon>
        <taxon>Brachypylina</taxon>
        <taxon>Oppioidea</taxon>
        <taxon>Oppiidae</taxon>
        <taxon>Oppiella</taxon>
    </lineage>
</organism>
<evidence type="ECO:0000256" key="4">
    <source>
        <dbReference type="ARBA" id="ARBA00022692"/>
    </source>
</evidence>
<keyword evidence="7 9" id="KW-0472">Membrane</keyword>
<dbReference type="EMBL" id="CAJPVJ010001794">
    <property type="protein sequence ID" value="CAG2165302.1"/>
    <property type="molecule type" value="Genomic_DNA"/>
</dbReference>
<dbReference type="PANTHER" id="PTHR23137:SF36">
    <property type="entry name" value="VESICLE TRANSPORT PROTEIN SFT2C"/>
    <property type="match status" value="1"/>
</dbReference>
<reference evidence="10" key="1">
    <citation type="submission" date="2020-11" db="EMBL/GenBank/DDBJ databases">
        <authorList>
            <person name="Tran Van P."/>
        </authorList>
    </citation>
    <scope>NUCLEOTIDE SEQUENCE</scope>
</reference>
<keyword evidence="6 9" id="KW-1133">Transmembrane helix</keyword>
<evidence type="ECO:0000256" key="5">
    <source>
        <dbReference type="ARBA" id="ARBA00022927"/>
    </source>
</evidence>
<evidence type="ECO:0000256" key="8">
    <source>
        <dbReference type="ARBA" id="ARBA00025800"/>
    </source>
</evidence>
<dbReference type="GO" id="GO:0012505">
    <property type="term" value="C:endomembrane system"/>
    <property type="evidence" value="ECO:0007669"/>
    <property type="project" value="UniProtKB-ARBA"/>
</dbReference>
<dbReference type="InterPro" id="IPR007305">
    <property type="entry name" value="Vesicle_transpt_Got1/SFT2"/>
</dbReference>
<evidence type="ECO:0000256" key="3">
    <source>
        <dbReference type="ARBA" id="ARBA00022448"/>
    </source>
</evidence>
<feature type="transmembrane region" description="Helical" evidence="9">
    <location>
        <begin position="100"/>
        <end position="123"/>
    </location>
</feature>
<dbReference type="OrthoDB" id="660759at2759"/>
<dbReference type="Pfam" id="PF04178">
    <property type="entry name" value="Got1"/>
    <property type="match status" value="1"/>
</dbReference>
<dbReference type="GO" id="GO:0015031">
    <property type="term" value="P:protein transport"/>
    <property type="evidence" value="ECO:0007669"/>
    <property type="project" value="UniProtKB-KW"/>
</dbReference>
<evidence type="ECO:0000256" key="9">
    <source>
        <dbReference type="RuleBase" id="RU363111"/>
    </source>
</evidence>
<dbReference type="GO" id="GO:0016192">
    <property type="term" value="P:vesicle-mediated transport"/>
    <property type="evidence" value="ECO:0007669"/>
    <property type="project" value="InterPro"/>
</dbReference>
<dbReference type="AlphaFoldDB" id="A0A7R9LN62"/>
<dbReference type="EMBL" id="OC916619">
    <property type="protein sequence ID" value="CAD7644762.1"/>
    <property type="molecule type" value="Genomic_DNA"/>
</dbReference>
<dbReference type="Proteomes" id="UP000728032">
    <property type="component" value="Unassembled WGS sequence"/>
</dbReference>